<reference evidence="1 2" key="1">
    <citation type="submission" date="2023-01" db="EMBL/GenBank/DDBJ databases">
        <title>Cultivation and genomic characterization of new, ubiquitous marine nitrite-oxidizing bacteria from the Nitrospirales.</title>
        <authorList>
            <person name="Mueller A.J."/>
            <person name="Daebeler A."/>
            <person name="Herbold C.W."/>
            <person name="Kirkegaard R.H."/>
            <person name="Daims H."/>
        </authorList>
    </citation>
    <scope>NUCLEOTIDE SEQUENCE [LARGE SCALE GENOMIC DNA]</scope>
    <source>
        <strain evidence="1 2">DK</strain>
    </source>
</reference>
<dbReference type="CDD" id="cd00077">
    <property type="entry name" value="HDc"/>
    <property type="match status" value="1"/>
</dbReference>
<dbReference type="InterPro" id="IPR003607">
    <property type="entry name" value="HD/PDEase_dom"/>
</dbReference>
<evidence type="ECO:0000313" key="2">
    <source>
        <dbReference type="Proteomes" id="UP001302494"/>
    </source>
</evidence>
<evidence type="ECO:0008006" key="3">
    <source>
        <dbReference type="Google" id="ProtNLM"/>
    </source>
</evidence>
<sequence>MNGHPSHVENAIGFLTPPQAWDILPHCSTLHNPYAFHYEDCTILAVVSRPPLKSTHTVLTRTQVASLLRWYEQPHPVRPDRTIPGYDKAHALRTARLCVAVAADLGHPLSRLRQFEAACLLHDMGRAGLDPALFGRIWSWAKEQKIPTRPREWRARYPHTPYGRESDAFIAQYEAALHARGLPLTPRVRDHIDMRLGFARRLHTYLRPVKTAIATIDIPWSPWMERIMLYYYYPEKLERAAAWTHQLAEILVACEQLEAYSNHRRGKDYYARTEESFAAAFAYLRQLTDQRIVSRQVMDVICRLTREGRFTTILRQARGGTLSAADQQFLQTVSC</sequence>
<dbReference type="Gene3D" id="1.10.3210.10">
    <property type="entry name" value="Hypothetical protein af1432"/>
    <property type="match status" value="1"/>
</dbReference>
<dbReference type="RefSeq" id="WP_312747870.1">
    <property type="nucleotide sequence ID" value="NZ_CP116968.1"/>
</dbReference>
<protein>
    <recommendedName>
        <fullName evidence="3">HD/PDEase domain-containing protein</fullName>
    </recommendedName>
</protein>
<dbReference type="Proteomes" id="UP001302494">
    <property type="component" value="Chromosome"/>
</dbReference>
<accession>A0AA96JXG0</accession>
<keyword evidence="2" id="KW-1185">Reference proteome</keyword>
<dbReference type="KEGG" id="nneo:PQG83_06200"/>
<evidence type="ECO:0000313" key="1">
    <source>
        <dbReference type="EMBL" id="WNM63343.1"/>
    </source>
</evidence>
<dbReference type="SUPFAM" id="SSF109604">
    <property type="entry name" value="HD-domain/PDEase-like"/>
    <property type="match status" value="1"/>
</dbReference>
<dbReference type="AlphaFoldDB" id="A0AA96JXG0"/>
<organism evidence="1 2">
    <name type="scientific">Candidatus Nitrospira neomarina</name>
    <dbReference type="NCBI Taxonomy" id="3020899"/>
    <lineage>
        <taxon>Bacteria</taxon>
        <taxon>Pseudomonadati</taxon>
        <taxon>Nitrospirota</taxon>
        <taxon>Nitrospiria</taxon>
        <taxon>Nitrospirales</taxon>
        <taxon>Nitrospiraceae</taxon>
        <taxon>Nitrospira</taxon>
    </lineage>
</organism>
<gene>
    <name evidence="1" type="ORF">PQG83_06200</name>
</gene>
<name>A0AA96JXG0_9BACT</name>
<proteinExistence type="predicted"/>
<dbReference type="EMBL" id="CP116968">
    <property type="protein sequence ID" value="WNM63343.1"/>
    <property type="molecule type" value="Genomic_DNA"/>
</dbReference>